<evidence type="ECO:0000256" key="8">
    <source>
        <dbReference type="ARBA" id="ARBA00022645"/>
    </source>
</evidence>
<evidence type="ECO:0000256" key="20">
    <source>
        <dbReference type="RuleBase" id="RU004016"/>
    </source>
</evidence>
<dbReference type="SMART" id="SM00936">
    <property type="entry name" value="PBP5_C"/>
    <property type="match status" value="1"/>
</dbReference>
<dbReference type="InterPro" id="IPR015956">
    <property type="entry name" value="Peniciliin-bd_prot_C_sf"/>
</dbReference>
<evidence type="ECO:0000256" key="21">
    <source>
        <dbReference type="SAM" id="SignalP"/>
    </source>
</evidence>
<evidence type="ECO:0000313" key="25">
    <source>
        <dbReference type="Proteomes" id="UP000294619"/>
    </source>
</evidence>
<comment type="catalytic activity">
    <reaction evidence="16">
        <text>Preferential cleavage: (Ac)2-L-Lys-D-Ala-|-D-Ala. Also transpeptidation of peptidyl-alanyl moieties that are N-acyl substituents of D-alanine.</text>
        <dbReference type="EC" id="3.4.16.4"/>
    </reaction>
</comment>
<sequence>MFYRSKVKTTLLATGLLFATSGFAADEAVQFNIAPPQLNAQTFILMDYHTGAVLAAKEPDQRQAPASLTKIMTSYVVGDAIKQGKIRNDDMVTVSENAWGRNFPGSSKMFLNVNQQVSVSDLNHGIIIASGNDACVAIAEHIAGTEKNFIDIMNQYVQKFGLKNTHFATVHGLDAENQYSSSRDMAIMASHMIRDLPEEYAIHSQKEFTFNKIKQQNRNGLLWDKTLTVDGVKTGHTDQAGYNLVASAVDGDTRFITVVMGVPTIKGREVETKKLLQWGFNNFETLKPLNAGTVVSEQTIYYGKENKVKLGTIENGYITIPKGKQAELKARYELSKKYLEAPLQKGDVVGQVIYQLDGKDVATINLQVLEPVEEAGFFGKIIDWIILTVKSLFS</sequence>
<comment type="function">
    <text evidence="1">Removes C-terminal D-alanyl residues from sugar-peptide cell wall precursors.</text>
</comment>
<evidence type="ECO:0000256" key="1">
    <source>
        <dbReference type="ARBA" id="ARBA00003217"/>
    </source>
</evidence>
<evidence type="ECO:0000256" key="9">
    <source>
        <dbReference type="ARBA" id="ARBA00022670"/>
    </source>
</evidence>
<protein>
    <recommendedName>
        <fullName evidence="5">serine-type D-Ala-D-Ala carboxypeptidase</fullName>
        <ecNumber evidence="5">3.4.16.4</ecNumber>
    </recommendedName>
</protein>
<comment type="subcellular location">
    <subcellularLocation>
        <location evidence="2">Cell inner membrane</location>
        <topology evidence="2">Peripheral membrane protein</topology>
    </subcellularLocation>
</comment>
<keyword evidence="6" id="KW-1003">Cell membrane</keyword>
<dbReference type="PANTHER" id="PTHR21581:SF6">
    <property type="entry name" value="TRAFFICKING PROTEIN PARTICLE COMPLEX SUBUNIT 12"/>
    <property type="match status" value="1"/>
</dbReference>
<evidence type="ECO:0000256" key="10">
    <source>
        <dbReference type="ARBA" id="ARBA00022729"/>
    </source>
</evidence>
<dbReference type="Gene3D" id="2.60.410.10">
    <property type="entry name" value="D-Ala-D-Ala carboxypeptidase, C-terminal domain"/>
    <property type="match status" value="1"/>
</dbReference>
<evidence type="ECO:0000256" key="3">
    <source>
        <dbReference type="ARBA" id="ARBA00004752"/>
    </source>
</evidence>
<dbReference type="InterPro" id="IPR018044">
    <property type="entry name" value="Peptidase_S11"/>
</dbReference>
<evidence type="ECO:0000256" key="2">
    <source>
        <dbReference type="ARBA" id="ARBA00004417"/>
    </source>
</evidence>
<evidence type="ECO:0000256" key="6">
    <source>
        <dbReference type="ARBA" id="ARBA00022475"/>
    </source>
</evidence>
<keyword evidence="14" id="KW-0472">Membrane</keyword>
<evidence type="ECO:0000256" key="17">
    <source>
        <dbReference type="ARBA" id="ARBA00060592"/>
    </source>
</evidence>
<reference evidence="24 26" key="2">
    <citation type="submission" date="2019-05" db="EMBL/GenBank/DDBJ databases">
        <title>Pasteurellaceae isolates from reptiles.</title>
        <authorList>
            <person name="Bojesen A.M."/>
            <person name="Lund E."/>
        </authorList>
    </citation>
    <scope>NUCLEOTIDE SEQUENCE [LARGE SCALE GENOMIC DNA]</scope>
    <source>
        <strain evidence="24 26">ELNT2x</strain>
    </source>
</reference>
<keyword evidence="8 23" id="KW-0121">Carboxypeptidase</keyword>
<evidence type="ECO:0000256" key="15">
    <source>
        <dbReference type="ARBA" id="ARBA00023316"/>
    </source>
</evidence>
<reference evidence="23 25" key="1">
    <citation type="submission" date="2019-03" db="EMBL/GenBank/DDBJ databases">
        <title>Genomic Encyclopedia of Type Strains, Phase IV (KMG-IV): sequencing the most valuable type-strain genomes for metagenomic binning, comparative biology and taxonomic classification.</title>
        <authorList>
            <person name="Goeker M."/>
        </authorList>
    </citation>
    <scope>NUCLEOTIDE SEQUENCE [LARGE SCALE GENOMIC DNA]</scope>
    <source>
        <strain evidence="23 25">DSM 28140</strain>
    </source>
</reference>
<keyword evidence="9" id="KW-0645">Protease</keyword>
<keyword evidence="7" id="KW-0997">Cell inner membrane</keyword>
<dbReference type="EC" id="3.4.16.4" evidence="5"/>
<evidence type="ECO:0000256" key="13">
    <source>
        <dbReference type="ARBA" id="ARBA00022984"/>
    </source>
</evidence>
<feature type="active site" description="Proton acceptor" evidence="18">
    <location>
        <position position="67"/>
    </location>
</feature>
<evidence type="ECO:0000256" key="14">
    <source>
        <dbReference type="ARBA" id="ARBA00023136"/>
    </source>
</evidence>
<evidence type="ECO:0000256" key="7">
    <source>
        <dbReference type="ARBA" id="ARBA00022519"/>
    </source>
</evidence>
<evidence type="ECO:0000256" key="11">
    <source>
        <dbReference type="ARBA" id="ARBA00022801"/>
    </source>
</evidence>
<comment type="similarity">
    <text evidence="4 20">Belongs to the peptidase S11 family.</text>
</comment>
<dbReference type="PRINTS" id="PR00725">
    <property type="entry name" value="DADACBPTASE1"/>
</dbReference>
<evidence type="ECO:0000256" key="12">
    <source>
        <dbReference type="ARBA" id="ARBA00022960"/>
    </source>
</evidence>
<evidence type="ECO:0000313" key="24">
    <source>
        <dbReference type="EMBL" id="TNG92145.1"/>
    </source>
</evidence>
<keyword evidence="10 21" id="KW-0732">Signal</keyword>
<feature type="binding site" evidence="19">
    <location>
        <position position="233"/>
    </location>
    <ligand>
        <name>substrate</name>
    </ligand>
</feature>
<dbReference type="GO" id="GO:0005886">
    <property type="term" value="C:plasma membrane"/>
    <property type="evidence" value="ECO:0007669"/>
    <property type="project" value="UniProtKB-SubCell"/>
</dbReference>
<dbReference type="SUPFAM" id="SSF69189">
    <property type="entry name" value="Penicillin-binding protein associated domain"/>
    <property type="match status" value="1"/>
</dbReference>
<dbReference type="SUPFAM" id="SSF56601">
    <property type="entry name" value="beta-lactamase/transpeptidase-like"/>
    <property type="match status" value="1"/>
</dbReference>
<keyword evidence="15" id="KW-0961">Cell wall biogenesis/degradation</keyword>
<evidence type="ECO:0000256" key="5">
    <source>
        <dbReference type="ARBA" id="ARBA00012448"/>
    </source>
</evidence>
<dbReference type="InterPro" id="IPR001967">
    <property type="entry name" value="Peptidase_S11_N"/>
</dbReference>
<feature type="active site" description="Proton acceptor" evidence="18">
    <location>
        <position position="70"/>
    </location>
</feature>
<dbReference type="Proteomes" id="UP000294619">
    <property type="component" value="Unassembled WGS sequence"/>
</dbReference>
<evidence type="ECO:0000256" key="16">
    <source>
        <dbReference type="ARBA" id="ARBA00034000"/>
    </source>
</evidence>
<dbReference type="GO" id="GO:0071555">
    <property type="term" value="P:cell wall organization"/>
    <property type="evidence" value="ECO:0007669"/>
    <property type="project" value="UniProtKB-KW"/>
</dbReference>
<dbReference type="RefSeq" id="WP_132967615.1">
    <property type="nucleotide sequence ID" value="NZ_LEKL01000083.1"/>
</dbReference>
<dbReference type="InterPro" id="IPR012907">
    <property type="entry name" value="Peptidase_S11_C"/>
</dbReference>
<feature type="signal peptide" evidence="21">
    <location>
        <begin position="1"/>
        <end position="24"/>
    </location>
</feature>
<dbReference type="GO" id="GO:0009252">
    <property type="term" value="P:peptidoglycan biosynthetic process"/>
    <property type="evidence" value="ECO:0007669"/>
    <property type="project" value="UniProtKB-UniPathway"/>
</dbReference>
<dbReference type="InterPro" id="IPR012338">
    <property type="entry name" value="Beta-lactam/transpept-like"/>
</dbReference>
<dbReference type="GO" id="GO:0009002">
    <property type="term" value="F:serine-type D-Ala-D-Ala carboxypeptidase activity"/>
    <property type="evidence" value="ECO:0007669"/>
    <property type="project" value="UniProtKB-EC"/>
</dbReference>
<dbReference type="EMBL" id="SMCP01000009">
    <property type="protein sequence ID" value="TCV85238.1"/>
    <property type="molecule type" value="Genomic_DNA"/>
</dbReference>
<dbReference type="GO" id="GO:0008658">
    <property type="term" value="F:penicillin binding"/>
    <property type="evidence" value="ECO:0007669"/>
    <property type="project" value="UniProtKB-ARBA"/>
</dbReference>
<dbReference type="PANTHER" id="PTHR21581">
    <property type="entry name" value="D-ALANYL-D-ALANINE CARBOXYPEPTIDASE"/>
    <property type="match status" value="1"/>
</dbReference>
<evidence type="ECO:0000256" key="18">
    <source>
        <dbReference type="PIRSR" id="PIRSR618044-1"/>
    </source>
</evidence>
<keyword evidence="12" id="KW-0133">Cell shape</keyword>
<dbReference type="AlphaFoldDB" id="A0A4R3Y3B6"/>
<accession>A0A4R3Y3B6</accession>
<name>A0A4R3Y3B6_9PAST</name>
<feature type="active site" evidence="18">
    <location>
        <position position="130"/>
    </location>
</feature>
<feature type="chain" id="PRO_5020623584" description="serine-type D-Ala-D-Ala carboxypeptidase" evidence="21">
    <location>
        <begin position="25"/>
        <end position="394"/>
    </location>
</feature>
<dbReference type="EMBL" id="VDGV01000039">
    <property type="protein sequence ID" value="TNG92145.1"/>
    <property type="molecule type" value="Genomic_DNA"/>
</dbReference>
<keyword evidence="26" id="KW-1185">Reference proteome</keyword>
<dbReference type="InterPro" id="IPR037167">
    <property type="entry name" value="Peptidase_S11_C_sf"/>
</dbReference>
<dbReference type="GO" id="GO:0008360">
    <property type="term" value="P:regulation of cell shape"/>
    <property type="evidence" value="ECO:0007669"/>
    <property type="project" value="UniProtKB-KW"/>
</dbReference>
<dbReference type="GO" id="GO:0006508">
    <property type="term" value="P:proteolysis"/>
    <property type="evidence" value="ECO:0007669"/>
    <property type="project" value="UniProtKB-KW"/>
</dbReference>
<evidence type="ECO:0000256" key="4">
    <source>
        <dbReference type="ARBA" id="ARBA00007164"/>
    </source>
</evidence>
<comment type="pathway">
    <text evidence="17">Glycan biosynthesis.</text>
</comment>
<keyword evidence="13" id="KW-0573">Peptidoglycan synthesis</keyword>
<dbReference type="Pfam" id="PF07943">
    <property type="entry name" value="PBP5_C"/>
    <property type="match status" value="1"/>
</dbReference>
<evidence type="ECO:0000313" key="26">
    <source>
        <dbReference type="Proteomes" id="UP000305526"/>
    </source>
</evidence>
<dbReference type="UniPathway" id="UPA00219"/>
<dbReference type="FunFam" id="3.40.710.10:FF:000001">
    <property type="entry name" value="D-alanyl-D-alanine serine-type carboxypeptidase"/>
    <property type="match status" value="1"/>
</dbReference>
<proteinExistence type="inferred from homology"/>
<evidence type="ECO:0000313" key="23">
    <source>
        <dbReference type="EMBL" id="TCV85238.1"/>
    </source>
</evidence>
<dbReference type="Proteomes" id="UP000305526">
    <property type="component" value="Unassembled WGS sequence"/>
</dbReference>
<dbReference type="Pfam" id="PF00768">
    <property type="entry name" value="Peptidase_S11"/>
    <property type="match status" value="1"/>
</dbReference>
<feature type="domain" description="Peptidase S11 D-Ala-D-Ala carboxypeptidase A C-terminal" evidence="22">
    <location>
        <begin position="283"/>
        <end position="374"/>
    </location>
</feature>
<comment type="pathway">
    <text evidence="3">Cell wall biogenesis; peptidoglycan biosynthesis.</text>
</comment>
<evidence type="ECO:0000259" key="22">
    <source>
        <dbReference type="SMART" id="SM00936"/>
    </source>
</evidence>
<dbReference type="Gene3D" id="3.40.710.10">
    <property type="entry name" value="DD-peptidase/beta-lactamase superfamily"/>
    <property type="match status" value="1"/>
</dbReference>
<comment type="caution">
    <text evidence="23">The sequence shown here is derived from an EMBL/GenBank/DDBJ whole genome shotgun (WGS) entry which is preliminary data.</text>
</comment>
<keyword evidence="11" id="KW-0378">Hydrolase</keyword>
<evidence type="ECO:0000256" key="19">
    <source>
        <dbReference type="PIRSR" id="PIRSR618044-2"/>
    </source>
</evidence>
<gene>
    <name evidence="23" type="ORF">EDC16_10916</name>
    <name evidence="24" type="ORF">FHQ21_05750</name>
</gene>
<organism evidence="23 25">
    <name type="scientific">Testudinibacter aquarius</name>
    <dbReference type="NCBI Taxonomy" id="1524974"/>
    <lineage>
        <taxon>Bacteria</taxon>
        <taxon>Pseudomonadati</taxon>
        <taxon>Pseudomonadota</taxon>
        <taxon>Gammaproteobacteria</taxon>
        <taxon>Pasteurellales</taxon>
        <taxon>Pasteurellaceae</taxon>
        <taxon>Testudinibacter</taxon>
    </lineage>
</organism>